<feature type="domain" description="Antistasin-like" evidence="4">
    <location>
        <begin position="471"/>
        <end position="496"/>
    </location>
</feature>
<feature type="region of interest" description="Disordered" evidence="1">
    <location>
        <begin position="310"/>
        <end position="333"/>
    </location>
</feature>
<dbReference type="OrthoDB" id="10021323at2759"/>
<evidence type="ECO:0000256" key="3">
    <source>
        <dbReference type="SAM" id="SignalP"/>
    </source>
</evidence>
<dbReference type="Pfam" id="PF00095">
    <property type="entry name" value="WAP"/>
    <property type="match status" value="1"/>
</dbReference>
<name>F2U981_SALR5</name>
<dbReference type="SUPFAM" id="SSF57262">
    <property type="entry name" value="Leech antihemostatic proteins"/>
    <property type="match status" value="2"/>
</dbReference>
<dbReference type="SMART" id="SM00280">
    <property type="entry name" value="KAZAL"/>
    <property type="match status" value="2"/>
</dbReference>
<feature type="compositionally biased region" description="Low complexity" evidence="1">
    <location>
        <begin position="762"/>
        <end position="826"/>
    </location>
</feature>
<dbReference type="InterPro" id="IPR004094">
    <property type="entry name" value="Antistasin-like"/>
</dbReference>
<dbReference type="Proteomes" id="UP000007799">
    <property type="component" value="Unassembled WGS sequence"/>
</dbReference>
<evidence type="ECO:0000259" key="5">
    <source>
        <dbReference type="PROSITE" id="PS51390"/>
    </source>
</evidence>
<proteinExistence type="predicted"/>
<feature type="region of interest" description="Disordered" evidence="1">
    <location>
        <begin position="753"/>
        <end position="828"/>
    </location>
</feature>
<dbReference type="Pfam" id="PF02822">
    <property type="entry name" value="Antistasin"/>
    <property type="match status" value="2"/>
</dbReference>
<dbReference type="PROSITE" id="PS51465">
    <property type="entry name" value="KAZAL_2"/>
    <property type="match status" value="2"/>
</dbReference>
<evidence type="ECO:0000313" key="7">
    <source>
        <dbReference type="EMBL" id="EGD73284.1"/>
    </source>
</evidence>
<dbReference type="RefSeq" id="XP_004994315.1">
    <property type="nucleotide sequence ID" value="XM_004994258.1"/>
</dbReference>
<dbReference type="Gene3D" id="2.10.22.10">
    <property type="entry name" value="Antistasin, domain 1"/>
    <property type="match status" value="2"/>
</dbReference>
<dbReference type="EMBL" id="GL832965">
    <property type="protein sequence ID" value="EGD73284.1"/>
    <property type="molecule type" value="Genomic_DNA"/>
</dbReference>
<keyword evidence="8" id="KW-1185">Reference proteome</keyword>
<feature type="compositionally biased region" description="Low complexity" evidence="1">
    <location>
        <begin position="531"/>
        <end position="579"/>
    </location>
</feature>
<dbReference type="InterPro" id="IPR008197">
    <property type="entry name" value="WAP_dom"/>
</dbReference>
<dbReference type="PANTHER" id="PTHR13361:SF1">
    <property type="entry name" value="WW DOMAIN-BINDING PROTEIN 11"/>
    <property type="match status" value="1"/>
</dbReference>
<dbReference type="CDD" id="cd00104">
    <property type="entry name" value="KAZAL_FS"/>
    <property type="match status" value="1"/>
</dbReference>
<dbReference type="InterPro" id="IPR011061">
    <property type="entry name" value="Hirudin/antistatin"/>
</dbReference>
<feature type="domain" description="Antistasin-like" evidence="4">
    <location>
        <begin position="501"/>
        <end position="526"/>
    </location>
</feature>
<dbReference type="PROSITE" id="PS51252">
    <property type="entry name" value="ANTISTASIN"/>
    <property type="match status" value="2"/>
</dbReference>
<evidence type="ECO:0000256" key="2">
    <source>
        <dbReference type="SAM" id="Phobius"/>
    </source>
</evidence>
<dbReference type="Gene3D" id="3.30.60.30">
    <property type="match status" value="2"/>
</dbReference>
<feature type="domain" description="Kazal-like" evidence="6">
    <location>
        <begin position="116"/>
        <end position="166"/>
    </location>
</feature>
<dbReference type="InterPro" id="IPR002350">
    <property type="entry name" value="Kazal_dom"/>
</dbReference>
<feature type="domain" description="Kazal-like" evidence="6">
    <location>
        <begin position="239"/>
        <end position="287"/>
    </location>
</feature>
<evidence type="ECO:0000259" key="4">
    <source>
        <dbReference type="PROSITE" id="PS51252"/>
    </source>
</evidence>
<keyword evidence="2" id="KW-1133">Transmembrane helix</keyword>
<keyword evidence="2" id="KW-0472">Membrane</keyword>
<dbReference type="GO" id="GO:0005576">
    <property type="term" value="C:extracellular region"/>
    <property type="evidence" value="ECO:0007669"/>
    <property type="project" value="InterPro"/>
</dbReference>
<reference evidence="7" key="1">
    <citation type="submission" date="2009-08" db="EMBL/GenBank/DDBJ databases">
        <title>Annotation of Salpingoeca rosetta.</title>
        <authorList>
            <consortium name="The Broad Institute Genome Sequencing Platform"/>
            <person name="Russ C."/>
            <person name="Cuomo C."/>
            <person name="Burger G."/>
            <person name="Gray M.W."/>
            <person name="Holland P.W.H."/>
            <person name="King N."/>
            <person name="Lang F.B.F."/>
            <person name="Roger A.J."/>
            <person name="Ruiz-Trillo I."/>
            <person name="Young S.K."/>
            <person name="Zeng Q."/>
            <person name="Gargeya S."/>
            <person name="Alvarado L."/>
            <person name="Berlin A."/>
            <person name="Chapman S.B."/>
            <person name="Chen Z."/>
            <person name="Freedman E."/>
            <person name="Gellesch M."/>
            <person name="Goldberg J."/>
            <person name="Griggs A."/>
            <person name="Gujja S."/>
            <person name="Heilman E."/>
            <person name="Heiman D."/>
            <person name="Howarth C."/>
            <person name="Mehta T."/>
            <person name="Neiman D."/>
            <person name="Pearson M."/>
            <person name="Roberts A."/>
            <person name="Saif S."/>
            <person name="Shea T."/>
            <person name="Shenoy N."/>
            <person name="Sisk P."/>
            <person name="Stolte C."/>
            <person name="Sykes S."/>
            <person name="White J."/>
            <person name="Yandava C."/>
            <person name="Haas B."/>
            <person name="Nusbaum C."/>
            <person name="Birren B."/>
        </authorList>
    </citation>
    <scope>NUCLEOTIDE SEQUENCE [LARGE SCALE GENOMIC DNA]</scope>
    <source>
        <strain evidence="7">ATCC 50818</strain>
    </source>
</reference>
<dbReference type="STRING" id="946362.F2U981"/>
<evidence type="ECO:0000259" key="6">
    <source>
        <dbReference type="PROSITE" id="PS51465"/>
    </source>
</evidence>
<feature type="transmembrane region" description="Helical" evidence="2">
    <location>
        <begin position="952"/>
        <end position="972"/>
    </location>
</feature>
<keyword evidence="3" id="KW-0732">Signal</keyword>
<feature type="domain" description="WAP" evidence="5">
    <location>
        <begin position="18"/>
        <end position="65"/>
    </location>
</feature>
<evidence type="ECO:0000256" key="1">
    <source>
        <dbReference type="SAM" id="MobiDB-lite"/>
    </source>
</evidence>
<dbReference type="SMART" id="SM00217">
    <property type="entry name" value="WAP"/>
    <property type="match status" value="1"/>
</dbReference>
<feature type="region of interest" description="Disordered" evidence="1">
    <location>
        <begin position="163"/>
        <end position="206"/>
    </location>
</feature>
<organism evidence="8">
    <name type="scientific">Salpingoeca rosetta (strain ATCC 50818 / BSB-021)</name>
    <dbReference type="NCBI Taxonomy" id="946362"/>
    <lineage>
        <taxon>Eukaryota</taxon>
        <taxon>Choanoflagellata</taxon>
        <taxon>Craspedida</taxon>
        <taxon>Salpingoecidae</taxon>
        <taxon>Salpingoeca</taxon>
    </lineage>
</organism>
<dbReference type="Pfam" id="PF00050">
    <property type="entry name" value="Kazal_1"/>
    <property type="match status" value="2"/>
</dbReference>
<dbReference type="AlphaFoldDB" id="F2U981"/>
<feature type="compositionally biased region" description="Low complexity" evidence="1">
    <location>
        <begin position="166"/>
        <end position="205"/>
    </location>
</feature>
<dbReference type="GeneID" id="16074894"/>
<feature type="chain" id="PRO_5003288510" evidence="3">
    <location>
        <begin position="20"/>
        <end position="1010"/>
    </location>
</feature>
<dbReference type="InterPro" id="IPR036058">
    <property type="entry name" value="Kazal_dom_sf"/>
</dbReference>
<feature type="signal peptide" evidence="3">
    <location>
        <begin position="1"/>
        <end position="19"/>
    </location>
</feature>
<dbReference type="GO" id="GO:0004867">
    <property type="term" value="F:serine-type endopeptidase inhibitor activity"/>
    <property type="evidence" value="ECO:0007669"/>
    <property type="project" value="InterPro"/>
</dbReference>
<dbReference type="CDD" id="cd00199">
    <property type="entry name" value="WAP"/>
    <property type="match status" value="1"/>
</dbReference>
<dbReference type="PROSITE" id="PS51390">
    <property type="entry name" value="WAP"/>
    <property type="match status" value="1"/>
</dbReference>
<dbReference type="InParanoid" id="F2U981"/>
<dbReference type="SUPFAM" id="SSF57256">
    <property type="entry name" value="Elafin-like"/>
    <property type="match status" value="1"/>
</dbReference>
<evidence type="ECO:0000313" key="8">
    <source>
        <dbReference type="Proteomes" id="UP000007799"/>
    </source>
</evidence>
<dbReference type="PANTHER" id="PTHR13361">
    <property type="entry name" value="WW DOMAIN-BINDING PROTEIN 11"/>
    <property type="match status" value="1"/>
</dbReference>
<dbReference type="InterPro" id="IPR036645">
    <property type="entry name" value="Elafin-like_sf"/>
</dbReference>
<dbReference type="GO" id="GO:0005681">
    <property type="term" value="C:spliceosomal complex"/>
    <property type="evidence" value="ECO:0007669"/>
    <property type="project" value="TreeGrafter"/>
</dbReference>
<feature type="region of interest" description="Disordered" evidence="1">
    <location>
        <begin position="530"/>
        <end position="584"/>
    </location>
</feature>
<accession>F2U981</accession>
<dbReference type="SUPFAM" id="SSF100895">
    <property type="entry name" value="Kazal-type serine protease inhibitors"/>
    <property type="match status" value="2"/>
</dbReference>
<protein>
    <submittedName>
        <fullName evidence="7">Uncharacterized protein</fullName>
    </submittedName>
</protein>
<keyword evidence="2" id="KW-0812">Transmembrane</keyword>
<gene>
    <name evidence="7" type="ORF">PTSG_05000</name>
</gene>
<sequence>MRCSLALVVLASVIGAIVADQDPRCPPLSNDVFGICVEGCFNHDDCEGDKLCCSNGCGSTCKDPVDPCTMLDCPHGCEDGECLPPPERCTSHEQCGPLHYCRTEQDGCPGDFIGDVQLVGECAPRPNDIRVCTLEYAPVCGCNGRTYSNKCHAGYYGVRHRGPCEPSTSTASTDTTSSPSSSSSSSSPSSSPSSSSSSSSSSPSPFGTTCVRREQCGEGFACRPQTENTCIGDIADDGTMTAGVCVPQVEIFCPEYYAPVCGCDGDTYSNPCFAFNVGVRHQGPCEDDEEDDDDDYDYYDDYYDDYKVDDDHYEDESTSSPTTSSAPSTATTATTRPAIPRDCVRWYDGCNTCMVEDGKITGCTEIACFRHEEPRCLEFSPPRIPHRCLTWFDGCNTCSVAGGKPYLCTLRACAEDSMEEPRCLEMLPDSCVRWFDGCNECTINEDGLEACTRRACGPGILQQPRCLEHTCSDVLCDLYCENGFKRDENGCEMCECKEEPCPVLRCMGPCEYGYAVDEDGCDTCECNPAPSSSLVEPTSSSSTETTTSSTTSSTTTSFTTSMPSSSTVETTTTSTTSDSCGDVTCPPPPPCPAPPQGCRYEFDYKCGCIVGCGNLKCKSAGEGERCVADGDVGPTCDAGLVCLHGTCQVDVCASYDCLPTHKCVPQRVECITAPCPPQPTCVAKEHCFEHPCTSDKVCVDLRIACITTPCIQYECVSKNVCQPNPCPHGHECVPSPADCADCKPYLCMEQHDTQPTTPDALPGTPASTSSSSPQTGSSSSSSSPSSSSSSSPSSSSSSVPSSPSSSSATSTWPSSSSSSTSSSSTTETELPAPAVLIIGRMSVTVDGNTLDVAVLRREFIAHIESTTGVRALDVKIEIVGRRRASAVEVRFVVQLASINDADAVEKSINTGDVFVSLNSSSTNFSASRIGSTSREVQSGSSGEDNTASATTYIAVGAAVGVVAVIAIVAVAVSRRKSAAVRVDARPDHIENPMYMDPTLWKAARHDDVDV</sequence>
<feature type="compositionally biased region" description="Low complexity" evidence="1">
    <location>
        <begin position="318"/>
        <end position="333"/>
    </location>
</feature>
<dbReference type="KEGG" id="sre:PTSG_05000"/>
<dbReference type="eggNOG" id="ENOG502SUYQ">
    <property type="taxonomic scope" value="Eukaryota"/>
</dbReference>